<dbReference type="Pfam" id="PF13431">
    <property type="entry name" value="TPR_17"/>
    <property type="match status" value="1"/>
</dbReference>
<feature type="compositionally biased region" description="Low complexity" evidence="1">
    <location>
        <begin position="48"/>
        <end position="65"/>
    </location>
</feature>
<dbReference type="PANTHER" id="PTHR44216:SF3">
    <property type="entry name" value="PROTEIN O-MANNOSYL-TRANSFERASE TMTC2"/>
    <property type="match status" value="1"/>
</dbReference>
<reference evidence="3" key="1">
    <citation type="submission" date="2020-05" db="EMBL/GenBank/DDBJ databases">
        <authorList>
            <person name="Chiriac C."/>
            <person name="Salcher M."/>
            <person name="Ghai R."/>
            <person name="Kavagutti S V."/>
        </authorList>
    </citation>
    <scope>NUCLEOTIDE SEQUENCE</scope>
</reference>
<evidence type="ECO:0000256" key="1">
    <source>
        <dbReference type="SAM" id="MobiDB-lite"/>
    </source>
</evidence>
<dbReference type="EMBL" id="CAEZYR010000038">
    <property type="protein sequence ID" value="CAB4741928.1"/>
    <property type="molecule type" value="Genomic_DNA"/>
</dbReference>
<dbReference type="GO" id="GO:0000030">
    <property type="term" value="F:mannosyltransferase activity"/>
    <property type="evidence" value="ECO:0007669"/>
    <property type="project" value="TreeGrafter"/>
</dbReference>
<organism evidence="3">
    <name type="scientific">freshwater metagenome</name>
    <dbReference type="NCBI Taxonomy" id="449393"/>
    <lineage>
        <taxon>unclassified sequences</taxon>
        <taxon>metagenomes</taxon>
        <taxon>ecological metagenomes</taxon>
    </lineage>
</organism>
<name>A0A6J6T4M7_9ZZZZ</name>
<protein>
    <submittedName>
        <fullName evidence="3">Unannotated protein</fullName>
    </submittedName>
</protein>
<feature type="transmembrane region" description="Helical" evidence="2">
    <location>
        <begin position="21"/>
        <end position="40"/>
    </location>
</feature>
<evidence type="ECO:0000313" key="3">
    <source>
        <dbReference type="EMBL" id="CAB4741928.1"/>
    </source>
</evidence>
<evidence type="ECO:0000256" key="2">
    <source>
        <dbReference type="SAM" id="Phobius"/>
    </source>
</evidence>
<proteinExistence type="predicted"/>
<sequence>MTNTPGRHFSEPRATRGRSQTVLLAVLAVLIVGAGAFALGRATAPDDSSTTAIASGGKTSGASASNPNDDLLTQGLALHKARNLDGAAKIYNQILTTDAKNKFALFNLGVIAQTGAKYDEAIAKYKAAIAADPAFYSPAYNLGLTYAAKGDRTNGIVYLRKAIEIDPKSAQAYYNLGTLLIQDGKTDEGTKSLNQAFAIDPTLKPK</sequence>
<gene>
    <name evidence="3" type="ORF">UFOPK2754_01237</name>
</gene>
<dbReference type="Pfam" id="PF13414">
    <property type="entry name" value="TPR_11"/>
    <property type="match status" value="1"/>
</dbReference>
<dbReference type="SMART" id="SM00028">
    <property type="entry name" value="TPR"/>
    <property type="match status" value="4"/>
</dbReference>
<feature type="region of interest" description="Disordered" evidence="1">
    <location>
        <begin position="42"/>
        <end position="67"/>
    </location>
</feature>
<keyword evidence="2" id="KW-0472">Membrane</keyword>
<dbReference type="PROSITE" id="PS50293">
    <property type="entry name" value="TPR_REGION"/>
    <property type="match status" value="1"/>
</dbReference>
<accession>A0A6J6T4M7</accession>
<dbReference type="InterPro" id="IPR052384">
    <property type="entry name" value="TMTC_O-mannosyltransferase"/>
</dbReference>
<keyword evidence="2" id="KW-1133">Transmembrane helix</keyword>
<dbReference type="PROSITE" id="PS50005">
    <property type="entry name" value="TPR"/>
    <property type="match status" value="3"/>
</dbReference>
<dbReference type="SUPFAM" id="SSF48452">
    <property type="entry name" value="TPR-like"/>
    <property type="match status" value="1"/>
</dbReference>
<keyword evidence="2" id="KW-0812">Transmembrane</keyword>
<dbReference type="Gene3D" id="1.25.40.10">
    <property type="entry name" value="Tetratricopeptide repeat domain"/>
    <property type="match status" value="2"/>
</dbReference>
<dbReference type="PANTHER" id="PTHR44216">
    <property type="entry name" value="PROTEIN O-MANNOSYL-TRANSFERASE TMTC2"/>
    <property type="match status" value="1"/>
</dbReference>
<dbReference type="InterPro" id="IPR011990">
    <property type="entry name" value="TPR-like_helical_dom_sf"/>
</dbReference>
<dbReference type="InterPro" id="IPR019734">
    <property type="entry name" value="TPR_rpt"/>
</dbReference>
<dbReference type="GO" id="GO:0005789">
    <property type="term" value="C:endoplasmic reticulum membrane"/>
    <property type="evidence" value="ECO:0007669"/>
    <property type="project" value="TreeGrafter"/>
</dbReference>
<dbReference type="AlphaFoldDB" id="A0A6J6T4M7"/>
<dbReference type="GO" id="GO:0035269">
    <property type="term" value="P:protein O-linked glycosylation via mannose"/>
    <property type="evidence" value="ECO:0007669"/>
    <property type="project" value="TreeGrafter"/>
</dbReference>